<dbReference type="Pfam" id="PF11706">
    <property type="entry name" value="zf-CGNR"/>
    <property type="match status" value="1"/>
</dbReference>
<dbReference type="InterPro" id="IPR023286">
    <property type="entry name" value="ABATE_dom_sf"/>
</dbReference>
<dbReference type="Pfam" id="PF07336">
    <property type="entry name" value="ABATE"/>
    <property type="match status" value="1"/>
</dbReference>
<name>A0ABW2ET97_9GAMM</name>
<organism evidence="2 3">
    <name type="scientific">Halomonas salifodinae</name>
    <dbReference type="NCBI Taxonomy" id="438745"/>
    <lineage>
        <taxon>Bacteria</taxon>
        <taxon>Pseudomonadati</taxon>
        <taxon>Pseudomonadota</taxon>
        <taxon>Gammaproteobacteria</taxon>
        <taxon>Oceanospirillales</taxon>
        <taxon>Halomonadaceae</taxon>
        <taxon>Halomonas</taxon>
    </lineage>
</organism>
<reference evidence="3" key="1">
    <citation type="journal article" date="2019" name="Int. J. Syst. Evol. Microbiol.">
        <title>The Global Catalogue of Microorganisms (GCM) 10K type strain sequencing project: providing services to taxonomists for standard genome sequencing and annotation.</title>
        <authorList>
            <consortium name="The Broad Institute Genomics Platform"/>
            <consortium name="The Broad Institute Genome Sequencing Center for Infectious Disease"/>
            <person name="Wu L."/>
            <person name="Ma J."/>
        </authorList>
    </citation>
    <scope>NUCLEOTIDE SEQUENCE [LARGE SCALE GENOMIC DNA]</scope>
    <source>
        <strain evidence="3">CGMCC 1.13666</strain>
    </source>
</reference>
<evidence type="ECO:0000313" key="2">
    <source>
        <dbReference type="EMBL" id="MFC7089180.1"/>
    </source>
</evidence>
<accession>A0ABW2ET97</accession>
<dbReference type="InterPro" id="IPR010852">
    <property type="entry name" value="ABATE"/>
</dbReference>
<keyword evidence="3" id="KW-1185">Reference proteome</keyword>
<evidence type="ECO:0000259" key="1">
    <source>
        <dbReference type="Pfam" id="PF11706"/>
    </source>
</evidence>
<dbReference type="InterPro" id="IPR021005">
    <property type="entry name" value="Znf_CGNR"/>
</dbReference>
<dbReference type="Proteomes" id="UP001596411">
    <property type="component" value="Unassembled WGS sequence"/>
</dbReference>
<dbReference type="EMBL" id="JBHSZP010000013">
    <property type="protein sequence ID" value="MFC7089180.1"/>
    <property type="molecule type" value="Genomic_DNA"/>
</dbReference>
<proteinExistence type="predicted"/>
<dbReference type="SUPFAM" id="SSF160904">
    <property type="entry name" value="Jann2411-like"/>
    <property type="match status" value="1"/>
</dbReference>
<dbReference type="PANTHER" id="PTHR35525">
    <property type="entry name" value="BLL6575 PROTEIN"/>
    <property type="match status" value="1"/>
</dbReference>
<protein>
    <submittedName>
        <fullName evidence="2">CGNR zinc finger domain-containing protein</fullName>
    </submittedName>
</protein>
<dbReference type="Gene3D" id="1.10.3300.10">
    <property type="entry name" value="Jann2411-like domain"/>
    <property type="match status" value="1"/>
</dbReference>
<sequence>MDRRPWTEHDFIAGDPCLDFLNTIGDTGKTRTQEHLVDAQALDDWALARGLISPDEAPASSSRELAAVLTMREGLHALFASIARGEANALAWEVVRGDLAAALAVSQLAKPSPAMLTAPRLPERLALAALALLHDGRVARLKECGRCSWLFLDQSKARRRRWCRTEVCGNRARVERHYRKRHGPEPP</sequence>
<evidence type="ECO:0000313" key="3">
    <source>
        <dbReference type="Proteomes" id="UP001596411"/>
    </source>
</evidence>
<dbReference type="PANTHER" id="PTHR35525:SF3">
    <property type="entry name" value="BLL6575 PROTEIN"/>
    <property type="match status" value="1"/>
</dbReference>
<gene>
    <name evidence="2" type="ORF">ACFQH5_06445</name>
</gene>
<feature type="domain" description="Zinc finger CGNR" evidence="1">
    <location>
        <begin position="140"/>
        <end position="181"/>
    </location>
</feature>
<comment type="caution">
    <text evidence="2">The sequence shown here is derived from an EMBL/GenBank/DDBJ whole genome shotgun (WGS) entry which is preliminary data.</text>
</comment>
<dbReference type="RefSeq" id="WP_346062805.1">
    <property type="nucleotide sequence ID" value="NZ_BAAADR010000012.1"/>
</dbReference>